<gene>
    <name evidence="9" type="primary">secF</name>
    <name evidence="11" type="ORF">GCM10011613_09260</name>
</gene>
<organism evidence="11 12">
    <name type="scientific">Cellvibrio zantedeschiae</name>
    <dbReference type="NCBI Taxonomy" id="1237077"/>
    <lineage>
        <taxon>Bacteria</taxon>
        <taxon>Pseudomonadati</taxon>
        <taxon>Pseudomonadota</taxon>
        <taxon>Gammaproteobacteria</taxon>
        <taxon>Cellvibrionales</taxon>
        <taxon>Cellvibrionaceae</taxon>
        <taxon>Cellvibrio</taxon>
    </lineage>
</organism>
<comment type="caution">
    <text evidence="11">The sequence shown here is derived from an EMBL/GenBank/DDBJ whole genome shotgun (WGS) entry which is preliminary data.</text>
</comment>
<dbReference type="Pfam" id="PF07549">
    <property type="entry name" value="Sec_GG"/>
    <property type="match status" value="1"/>
</dbReference>
<protein>
    <recommendedName>
        <fullName evidence="9">Protein-export membrane protein SecF</fullName>
    </recommendedName>
</protein>
<keyword evidence="5 9" id="KW-0653">Protein transport</keyword>
<keyword evidence="12" id="KW-1185">Reference proteome</keyword>
<feature type="transmembrane region" description="Helical" evidence="9">
    <location>
        <begin position="316"/>
        <end position="338"/>
    </location>
</feature>
<feature type="transmembrane region" description="Helical" evidence="9">
    <location>
        <begin position="213"/>
        <end position="230"/>
    </location>
</feature>
<dbReference type="PANTHER" id="PTHR30081:SF8">
    <property type="entry name" value="PROTEIN TRANSLOCASE SUBUNIT SECF"/>
    <property type="match status" value="1"/>
</dbReference>
<dbReference type="InterPro" id="IPR022646">
    <property type="entry name" value="SecD/SecF_CS"/>
</dbReference>
<feature type="transmembrane region" description="Helical" evidence="9">
    <location>
        <begin position="237"/>
        <end position="258"/>
    </location>
</feature>
<dbReference type="InterPro" id="IPR048634">
    <property type="entry name" value="SecD_SecF_C"/>
</dbReference>
<comment type="similarity">
    <text evidence="9">Belongs to the SecD/SecF family. SecF subfamily.</text>
</comment>
<comment type="subcellular location">
    <subcellularLocation>
        <location evidence="1 9">Cell membrane</location>
        <topology evidence="1 9">Multi-pass membrane protein</topology>
    </subcellularLocation>
</comment>
<keyword evidence="2 9" id="KW-0813">Transport</keyword>
<evidence type="ECO:0000256" key="3">
    <source>
        <dbReference type="ARBA" id="ARBA00022475"/>
    </source>
</evidence>
<evidence type="ECO:0000256" key="7">
    <source>
        <dbReference type="ARBA" id="ARBA00023010"/>
    </source>
</evidence>
<dbReference type="NCBIfam" id="TIGR00916">
    <property type="entry name" value="2A0604s01"/>
    <property type="match status" value="1"/>
</dbReference>
<dbReference type="InterPro" id="IPR005665">
    <property type="entry name" value="SecF_bac"/>
</dbReference>
<dbReference type="InterPro" id="IPR055344">
    <property type="entry name" value="SecD_SecF_C_bact"/>
</dbReference>
<keyword evidence="4 9" id="KW-0812">Transmembrane</keyword>
<evidence type="ECO:0000256" key="1">
    <source>
        <dbReference type="ARBA" id="ARBA00004651"/>
    </source>
</evidence>
<evidence type="ECO:0000256" key="8">
    <source>
        <dbReference type="ARBA" id="ARBA00023136"/>
    </source>
</evidence>
<dbReference type="PRINTS" id="PR01755">
    <property type="entry name" value="SECFTRNLCASE"/>
</dbReference>
<evidence type="ECO:0000313" key="11">
    <source>
        <dbReference type="EMBL" id="GGY67293.1"/>
    </source>
</evidence>
<dbReference type="Gene3D" id="1.20.1640.10">
    <property type="entry name" value="Multidrug efflux transporter AcrB transmembrane domain"/>
    <property type="match status" value="1"/>
</dbReference>
<comment type="function">
    <text evidence="9">Part of the Sec protein translocase complex. Interacts with the SecYEG preprotein conducting channel. SecDF uses the proton motive force (PMF) to complete protein translocation after the ATP-dependent function of SecA.</text>
</comment>
<evidence type="ECO:0000259" key="10">
    <source>
        <dbReference type="Pfam" id="PF02355"/>
    </source>
</evidence>
<dbReference type="InterPro" id="IPR022645">
    <property type="entry name" value="SecD/SecF_bac"/>
</dbReference>
<keyword evidence="6 9" id="KW-1133">Transmembrane helix</keyword>
<dbReference type="EMBL" id="BMYZ01000001">
    <property type="protein sequence ID" value="GGY67293.1"/>
    <property type="molecule type" value="Genomic_DNA"/>
</dbReference>
<reference evidence="12" key="1">
    <citation type="journal article" date="2019" name="Int. J. Syst. Evol. Microbiol.">
        <title>The Global Catalogue of Microorganisms (GCM) 10K type strain sequencing project: providing services to taxonomists for standard genome sequencing and annotation.</title>
        <authorList>
            <consortium name="The Broad Institute Genomics Platform"/>
            <consortium name="The Broad Institute Genome Sequencing Center for Infectious Disease"/>
            <person name="Wu L."/>
            <person name="Ma J."/>
        </authorList>
    </citation>
    <scope>NUCLEOTIDE SEQUENCE [LARGE SCALE GENOMIC DNA]</scope>
    <source>
        <strain evidence="12">KCTC 32239</strain>
    </source>
</reference>
<evidence type="ECO:0000256" key="5">
    <source>
        <dbReference type="ARBA" id="ARBA00022927"/>
    </source>
</evidence>
<evidence type="ECO:0000256" key="2">
    <source>
        <dbReference type="ARBA" id="ARBA00022448"/>
    </source>
</evidence>
<evidence type="ECO:0000313" key="12">
    <source>
        <dbReference type="Proteomes" id="UP000619761"/>
    </source>
</evidence>
<keyword evidence="7 9" id="KW-0811">Translocation</keyword>
<dbReference type="SUPFAM" id="SSF82866">
    <property type="entry name" value="Multidrug efflux transporter AcrB transmembrane domain"/>
    <property type="match status" value="1"/>
</dbReference>
<dbReference type="NCBIfam" id="TIGR00966">
    <property type="entry name" value="transloc_SecF"/>
    <property type="match status" value="1"/>
</dbReference>
<proteinExistence type="inferred from homology"/>
<comment type="subunit">
    <text evidence="9">Forms a complex with SecD. Part of the essential Sec protein translocation apparatus which comprises SecA, SecYEG and auxiliary proteins SecDF-YajC and YidC.</text>
</comment>
<evidence type="ECO:0000256" key="4">
    <source>
        <dbReference type="ARBA" id="ARBA00022692"/>
    </source>
</evidence>
<dbReference type="HAMAP" id="MF_01464_B">
    <property type="entry name" value="SecF_B"/>
    <property type="match status" value="1"/>
</dbReference>
<dbReference type="PANTHER" id="PTHR30081">
    <property type="entry name" value="PROTEIN-EXPORT MEMBRANE PROTEIN SEC"/>
    <property type="match status" value="1"/>
</dbReference>
<accession>A0ABQ3AV58</accession>
<dbReference type="Pfam" id="PF02355">
    <property type="entry name" value="SecD_SecF_C"/>
    <property type="match status" value="1"/>
</dbReference>
<dbReference type="RefSeq" id="WP_229837610.1">
    <property type="nucleotide sequence ID" value="NZ_BMYZ01000001.1"/>
</dbReference>
<name>A0ABQ3AV58_9GAMM</name>
<dbReference type="Proteomes" id="UP000619761">
    <property type="component" value="Unassembled WGS sequence"/>
</dbReference>
<feature type="transmembrane region" description="Helical" evidence="9">
    <location>
        <begin position="20"/>
        <end position="41"/>
    </location>
</feature>
<evidence type="ECO:0000256" key="6">
    <source>
        <dbReference type="ARBA" id="ARBA00022989"/>
    </source>
</evidence>
<evidence type="ECO:0000256" key="9">
    <source>
        <dbReference type="HAMAP-Rule" id="MF_01464"/>
    </source>
</evidence>
<feature type="transmembrane region" description="Helical" evidence="9">
    <location>
        <begin position="344"/>
        <end position="368"/>
    </location>
</feature>
<feature type="domain" description="Protein export membrane protein SecD/SecF C-terminal" evidence="10">
    <location>
        <begin position="184"/>
        <end position="365"/>
    </location>
</feature>
<keyword evidence="8 9" id="KW-0472">Membrane</keyword>
<sequence length="389" mass="42619">MAYELKTINFMGIRKYTSGFSIILTLIAVFSIGFHGFNFGLDFTGGSQLELLLNKPADIPKIHKVLEEEHLRSPVAIVFGESNDIMVRTKDELKTKGRDLIATEITKLGNGAEIKNVGNPPRDVEGYAETIVVVNATEAQLSASNIFTPERFGKVIYNTEKDNSVSVIVANPLSAVYSNYLKAKIEEATDSKIKILSSETVGSQVGEELMNNGGLGIICAFALVFLYVAIQFQWKFSVGAIVSLVHVTLVTLGCFSFFQWDFDLTVLAAIIALIGYSINDTIVIFDRIRENFRKLRKIDPIEIVNISMTQTLGRSIMTHVTVFLVMTVLFFFGGEILVGFSKAMMIGVVFGTYSSIYIAANATVALGIGKEDLMPRAKEGDGSEADMAP</sequence>
<feature type="transmembrane region" description="Helical" evidence="9">
    <location>
        <begin position="264"/>
        <end position="285"/>
    </location>
</feature>
<dbReference type="InterPro" id="IPR022813">
    <property type="entry name" value="SecD/SecF_arch_bac"/>
</dbReference>
<keyword evidence="3 9" id="KW-1003">Cell membrane</keyword>